<dbReference type="OMA" id="RIKCLGC"/>
<dbReference type="RefSeq" id="WP_011679217.1">
    <property type="nucleotide sequence ID" value="NZ_AP017936.1"/>
</dbReference>
<dbReference type="EMBL" id="WIPA01000003">
    <property type="protein sequence ID" value="MQR26311.1"/>
    <property type="molecule type" value="Genomic_DNA"/>
</dbReference>
<dbReference type="Pfam" id="PF06107">
    <property type="entry name" value="DUF951"/>
    <property type="match status" value="1"/>
</dbReference>
<sequence>MAIAPDYKLHDIVEMKKPHACGANSWEITRVGADIKLSCTNCGRGIMMSRFDFNKRIKKILQVANQKEE</sequence>
<proteinExistence type="predicted"/>
<name>A0A222YCT1_LEUME</name>
<dbReference type="PANTHER" id="PTHR38455:SF1">
    <property type="entry name" value="DUF951 DOMAIN-CONTAINING PROTEIN"/>
    <property type="match status" value="1"/>
</dbReference>
<gene>
    <name evidence="1" type="ORF">GFV13_03255</name>
</gene>
<dbReference type="PIRSF" id="PIRSF037263">
    <property type="entry name" value="DUF951_bac"/>
    <property type="match status" value="1"/>
</dbReference>
<dbReference type="Proteomes" id="UP000469952">
    <property type="component" value="Unassembled WGS sequence"/>
</dbReference>
<evidence type="ECO:0000313" key="1">
    <source>
        <dbReference type="EMBL" id="MQR26311.1"/>
    </source>
</evidence>
<dbReference type="STRING" id="1245.ARA02_01645"/>
<dbReference type="PANTHER" id="PTHR38455">
    <property type="entry name" value="HYPOTHETICAL CYTOSOLIC PROTEIN"/>
    <property type="match status" value="1"/>
</dbReference>
<dbReference type="InterPro" id="IPR009296">
    <property type="entry name" value="DUF951"/>
</dbReference>
<comment type="caution">
    <text evidence="1">The sequence shown here is derived from an EMBL/GenBank/DDBJ whole genome shotgun (WGS) entry which is preliminary data.</text>
</comment>
<evidence type="ECO:0000313" key="2">
    <source>
        <dbReference type="Proteomes" id="UP000469952"/>
    </source>
</evidence>
<organism evidence="1 2">
    <name type="scientific">Leuconostoc mesenteroides</name>
    <dbReference type="NCBI Taxonomy" id="1245"/>
    <lineage>
        <taxon>Bacteria</taxon>
        <taxon>Bacillati</taxon>
        <taxon>Bacillota</taxon>
        <taxon>Bacilli</taxon>
        <taxon>Lactobacillales</taxon>
        <taxon>Lactobacillaceae</taxon>
        <taxon>Leuconostoc</taxon>
    </lineage>
</organism>
<dbReference type="GeneID" id="29576894"/>
<protein>
    <submittedName>
        <fullName evidence="1">DUF951 family protein</fullName>
    </submittedName>
</protein>
<accession>A0A222YCT1</accession>
<dbReference type="AlphaFoldDB" id="A0A222YCT1"/>
<reference evidence="1 2" key="1">
    <citation type="submission" date="2019-10" db="EMBL/GenBank/DDBJ databases">
        <title>WGS of Leuconostoc mesenteroides.</title>
        <authorList>
            <person name="Melo Bolivar J."/>
            <person name="Marino-Ramirez L."/>
            <person name="Villamil Diaz L.M."/>
        </authorList>
    </citation>
    <scope>NUCLEOTIDE SEQUENCE [LARGE SCALE GENOMIC DNA]</scope>
    <source>
        <strain evidence="1 2">M11</strain>
    </source>
</reference>
<dbReference type="OrthoDB" id="9802710at2"/>